<dbReference type="EMBL" id="JACASF010000023">
    <property type="protein sequence ID" value="KAF6399562.1"/>
    <property type="molecule type" value="Genomic_DNA"/>
</dbReference>
<evidence type="ECO:0000313" key="2">
    <source>
        <dbReference type="EMBL" id="KAF6399562.1"/>
    </source>
</evidence>
<sequence>MADTWPCGALRGGRQLELLQTVARLQRGGPRRGEPEAAGLRAPPSDGPCPGCWFWWRLFRRGPARRARRKKAQQAPEAAPGRGLSGPPGLQRLLRRLAAWRRCLRRCGEAPEREEIPLLVLERGAA</sequence>
<evidence type="ECO:0000313" key="3">
    <source>
        <dbReference type="Proteomes" id="UP000550707"/>
    </source>
</evidence>
<feature type="region of interest" description="Disordered" evidence="1">
    <location>
        <begin position="65"/>
        <end position="90"/>
    </location>
</feature>
<feature type="compositionally biased region" description="Low complexity" evidence="1">
    <location>
        <begin position="73"/>
        <end position="90"/>
    </location>
</feature>
<dbReference type="AlphaFoldDB" id="A0A7J8BLG8"/>
<dbReference type="InParanoid" id="A0A7J8BLG8"/>
<comment type="caution">
    <text evidence="2">The sequence shown here is derived from an EMBL/GenBank/DDBJ whole genome shotgun (WGS) entry which is preliminary data.</text>
</comment>
<name>A0A7J8BLG8_MOLMO</name>
<evidence type="ECO:0000256" key="1">
    <source>
        <dbReference type="SAM" id="MobiDB-lite"/>
    </source>
</evidence>
<protein>
    <submittedName>
        <fullName evidence="2">Uncharacterized protein</fullName>
    </submittedName>
</protein>
<proteinExistence type="predicted"/>
<keyword evidence="3" id="KW-1185">Reference proteome</keyword>
<organism evidence="2 3">
    <name type="scientific">Molossus molossus</name>
    <name type="common">Pallas' mastiff bat</name>
    <name type="synonym">Vespertilio molossus</name>
    <dbReference type="NCBI Taxonomy" id="27622"/>
    <lineage>
        <taxon>Eukaryota</taxon>
        <taxon>Metazoa</taxon>
        <taxon>Chordata</taxon>
        <taxon>Craniata</taxon>
        <taxon>Vertebrata</taxon>
        <taxon>Euteleostomi</taxon>
        <taxon>Mammalia</taxon>
        <taxon>Eutheria</taxon>
        <taxon>Laurasiatheria</taxon>
        <taxon>Chiroptera</taxon>
        <taxon>Yangochiroptera</taxon>
        <taxon>Molossidae</taxon>
        <taxon>Molossus</taxon>
    </lineage>
</organism>
<accession>A0A7J8BLG8</accession>
<feature type="region of interest" description="Disordered" evidence="1">
    <location>
        <begin position="26"/>
        <end position="45"/>
    </location>
</feature>
<dbReference type="Proteomes" id="UP000550707">
    <property type="component" value="Unassembled WGS sequence"/>
</dbReference>
<gene>
    <name evidence="2" type="ORF">HJG59_000568</name>
</gene>
<reference evidence="2 3" key="1">
    <citation type="journal article" date="2020" name="Nature">
        <title>Six reference-quality genomes reveal evolution of bat adaptations.</title>
        <authorList>
            <person name="Jebb D."/>
            <person name="Huang Z."/>
            <person name="Pippel M."/>
            <person name="Hughes G.M."/>
            <person name="Lavrichenko K."/>
            <person name="Devanna P."/>
            <person name="Winkler S."/>
            <person name="Jermiin L.S."/>
            <person name="Skirmuntt E.C."/>
            <person name="Katzourakis A."/>
            <person name="Burkitt-Gray L."/>
            <person name="Ray D.A."/>
            <person name="Sullivan K.A.M."/>
            <person name="Roscito J.G."/>
            <person name="Kirilenko B.M."/>
            <person name="Davalos L.M."/>
            <person name="Corthals A.P."/>
            <person name="Power M.L."/>
            <person name="Jones G."/>
            <person name="Ransome R.D."/>
            <person name="Dechmann D.K.N."/>
            <person name="Locatelli A.G."/>
            <person name="Puechmaille S.J."/>
            <person name="Fedrigo O."/>
            <person name="Jarvis E.D."/>
            <person name="Hiller M."/>
            <person name="Vernes S.C."/>
            <person name="Myers E.W."/>
            <person name="Teeling E.C."/>
        </authorList>
    </citation>
    <scope>NUCLEOTIDE SEQUENCE [LARGE SCALE GENOMIC DNA]</scope>
    <source>
        <strain evidence="2">MMolMol1</strain>
        <tissue evidence="2">Muscle</tissue>
    </source>
</reference>